<comment type="caution">
    <text evidence="2">The sequence shown here is derived from an EMBL/GenBank/DDBJ whole genome shotgun (WGS) entry which is preliminary data.</text>
</comment>
<protein>
    <submittedName>
        <fullName evidence="2">Uncharacterized protein</fullName>
    </submittedName>
</protein>
<dbReference type="PANTHER" id="PTHR38337">
    <property type="entry name" value="AGAP010540-PA"/>
    <property type="match status" value="1"/>
</dbReference>
<evidence type="ECO:0000256" key="1">
    <source>
        <dbReference type="SAM" id="Phobius"/>
    </source>
</evidence>
<feature type="transmembrane region" description="Helical" evidence="1">
    <location>
        <begin position="6"/>
        <end position="24"/>
    </location>
</feature>
<dbReference type="OrthoDB" id="6020333at2759"/>
<dbReference type="AlphaFoldDB" id="A0A7J7JZ34"/>
<gene>
    <name evidence="2" type="ORF">EB796_010453</name>
</gene>
<name>A0A7J7JZ34_BUGNE</name>
<dbReference type="EMBL" id="VXIV02001632">
    <property type="protein sequence ID" value="KAF6031217.1"/>
    <property type="molecule type" value="Genomic_DNA"/>
</dbReference>
<evidence type="ECO:0000313" key="2">
    <source>
        <dbReference type="EMBL" id="KAF6031217.1"/>
    </source>
</evidence>
<proteinExistence type="predicted"/>
<sequence length="132" mass="15140">MGKYYVIYMYTVGLCLLILNENNFWRVWLYRSVFPFIWAVILFFPLIQAASLNAACSKFKTVALSIRVYGYQNEEDSHLDSFLLFIANTTLRSKLFHIPVKPSYLLGATIVTCFTLLLLFQTSSVGSAARIF</sequence>
<reference evidence="2" key="1">
    <citation type="submission" date="2020-06" db="EMBL/GenBank/DDBJ databases">
        <title>Draft genome of Bugula neritina, a colonial animal packing powerful symbionts and potential medicines.</title>
        <authorList>
            <person name="Rayko M."/>
        </authorList>
    </citation>
    <scope>NUCLEOTIDE SEQUENCE [LARGE SCALE GENOMIC DNA]</scope>
    <source>
        <strain evidence="2">Kwan_BN1</strain>
    </source>
</reference>
<dbReference type="Proteomes" id="UP000593567">
    <property type="component" value="Unassembled WGS sequence"/>
</dbReference>
<keyword evidence="1" id="KW-0812">Transmembrane</keyword>
<accession>A0A7J7JZ34</accession>
<evidence type="ECO:0000313" key="3">
    <source>
        <dbReference type="Proteomes" id="UP000593567"/>
    </source>
</evidence>
<keyword evidence="1" id="KW-0472">Membrane</keyword>
<feature type="transmembrane region" description="Helical" evidence="1">
    <location>
        <begin position="103"/>
        <end position="120"/>
    </location>
</feature>
<organism evidence="2 3">
    <name type="scientific">Bugula neritina</name>
    <name type="common">Brown bryozoan</name>
    <name type="synonym">Sertularia neritina</name>
    <dbReference type="NCBI Taxonomy" id="10212"/>
    <lineage>
        <taxon>Eukaryota</taxon>
        <taxon>Metazoa</taxon>
        <taxon>Spiralia</taxon>
        <taxon>Lophotrochozoa</taxon>
        <taxon>Bryozoa</taxon>
        <taxon>Gymnolaemata</taxon>
        <taxon>Cheilostomatida</taxon>
        <taxon>Flustrina</taxon>
        <taxon>Buguloidea</taxon>
        <taxon>Bugulidae</taxon>
        <taxon>Bugula</taxon>
    </lineage>
</organism>
<feature type="transmembrane region" description="Helical" evidence="1">
    <location>
        <begin position="36"/>
        <end position="55"/>
    </location>
</feature>
<dbReference type="PANTHER" id="PTHR38337:SF1">
    <property type="entry name" value="GUSTATORY RECEPTOR"/>
    <property type="match status" value="1"/>
</dbReference>
<keyword evidence="3" id="KW-1185">Reference proteome</keyword>
<keyword evidence="1" id="KW-1133">Transmembrane helix</keyword>